<dbReference type="InterPro" id="IPR053925">
    <property type="entry name" value="RecX_HTH_3rd"/>
</dbReference>
<dbReference type="GO" id="GO:0005737">
    <property type="term" value="C:cytoplasm"/>
    <property type="evidence" value="ECO:0007669"/>
    <property type="project" value="UniProtKB-SubCell"/>
</dbReference>
<feature type="domain" description="RecX first three-helical" evidence="9">
    <location>
        <begin position="18"/>
        <end position="56"/>
    </location>
</feature>
<name>A0A9X2KT65_9GAMM</name>
<keyword evidence="11" id="KW-1185">Reference proteome</keyword>
<dbReference type="Proteomes" id="UP001139319">
    <property type="component" value="Unassembled WGS sequence"/>
</dbReference>
<evidence type="ECO:0000256" key="6">
    <source>
        <dbReference type="SAM" id="MobiDB-lite"/>
    </source>
</evidence>
<dbReference type="HAMAP" id="MF_01114">
    <property type="entry name" value="RecX"/>
    <property type="match status" value="1"/>
</dbReference>
<evidence type="ECO:0000256" key="1">
    <source>
        <dbReference type="ARBA" id="ARBA00004496"/>
    </source>
</evidence>
<protein>
    <recommendedName>
        <fullName evidence="3 5">Regulatory protein RecX</fullName>
    </recommendedName>
</protein>
<feature type="compositionally biased region" description="Basic and acidic residues" evidence="6">
    <location>
        <begin position="1"/>
        <end position="18"/>
    </location>
</feature>
<dbReference type="GO" id="GO:0006282">
    <property type="term" value="P:regulation of DNA repair"/>
    <property type="evidence" value="ECO:0007669"/>
    <property type="project" value="UniProtKB-UniRule"/>
</dbReference>
<evidence type="ECO:0000259" key="7">
    <source>
        <dbReference type="Pfam" id="PF02631"/>
    </source>
</evidence>
<sequence length="154" mass="17961">MSLGAEHDSPEKIRERVRNSALGSLTRREHSRTELKRKLNKRCEEPEIVEETLDWLTDLGYLDDQRFTEMFIRNSIGNGRGPVRIAHELRQKGIDGASIEQALEDSETDWTELASEVLKRKFPSPPQDLKEKAKQVRYLQYRGFQPDQVFSQFD</sequence>
<dbReference type="Gene3D" id="1.10.10.10">
    <property type="entry name" value="Winged helix-like DNA-binding domain superfamily/Winged helix DNA-binding domain"/>
    <property type="match status" value="3"/>
</dbReference>
<organism evidence="10 11">
    <name type="scientific">Gilvimarinus xylanilyticus</name>
    <dbReference type="NCBI Taxonomy" id="2944139"/>
    <lineage>
        <taxon>Bacteria</taxon>
        <taxon>Pseudomonadati</taxon>
        <taxon>Pseudomonadota</taxon>
        <taxon>Gammaproteobacteria</taxon>
        <taxon>Cellvibrionales</taxon>
        <taxon>Cellvibrionaceae</taxon>
        <taxon>Gilvimarinus</taxon>
    </lineage>
</organism>
<comment type="caution">
    <text evidence="10">The sequence shown here is derived from an EMBL/GenBank/DDBJ whole genome shotgun (WGS) entry which is preliminary data.</text>
</comment>
<evidence type="ECO:0000256" key="4">
    <source>
        <dbReference type="ARBA" id="ARBA00022490"/>
    </source>
</evidence>
<evidence type="ECO:0000313" key="11">
    <source>
        <dbReference type="Proteomes" id="UP001139319"/>
    </source>
</evidence>
<evidence type="ECO:0000256" key="5">
    <source>
        <dbReference type="HAMAP-Rule" id="MF_01114"/>
    </source>
</evidence>
<dbReference type="Pfam" id="PF21982">
    <property type="entry name" value="RecX_HTH1"/>
    <property type="match status" value="1"/>
</dbReference>
<dbReference type="InterPro" id="IPR053926">
    <property type="entry name" value="RecX_HTH_1st"/>
</dbReference>
<dbReference type="Pfam" id="PF02631">
    <property type="entry name" value="RecX_HTH2"/>
    <property type="match status" value="1"/>
</dbReference>
<dbReference type="PANTHER" id="PTHR33602">
    <property type="entry name" value="REGULATORY PROTEIN RECX FAMILY PROTEIN"/>
    <property type="match status" value="1"/>
</dbReference>
<proteinExistence type="inferred from homology"/>
<dbReference type="InterPro" id="IPR053924">
    <property type="entry name" value="RecX_HTH_2nd"/>
</dbReference>
<feature type="domain" description="RecX second three-helical" evidence="7">
    <location>
        <begin position="63"/>
        <end position="103"/>
    </location>
</feature>
<accession>A0A9X2KT65</accession>
<dbReference type="RefSeq" id="WP_253967214.1">
    <property type="nucleotide sequence ID" value="NZ_JAMFTH010000001.1"/>
</dbReference>
<evidence type="ECO:0000313" key="10">
    <source>
        <dbReference type="EMBL" id="MCP8898949.1"/>
    </source>
</evidence>
<evidence type="ECO:0000256" key="3">
    <source>
        <dbReference type="ARBA" id="ARBA00018111"/>
    </source>
</evidence>
<feature type="region of interest" description="Disordered" evidence="6">
    <location>
        <begin position="1"/>
        <end position="33"/>
    </location>
</feature>
<reference evidence="10" key="2">
    <citation type="submission" date="2023-01" db="EMBL/GenBank/DDBJ databases">
        <title>Gilvimarinus xylanilyticus HB14 isolated from Caulerpa lentillifera aquaculture base in Hainan, China.</title>
        <authorList>
            <person name="Zhang Y.-J."/>
        </authorList>
    </citation>
    <scope>NUCLEOTIDE SEQUENCE</scope>
    <source>
        <strain evidence="10">HB14</strain>
    </source>
</reference>
<dbReference type="Pfam" id="PF21981">
    <property type="entry name" value="RecX_HTH3"/>
    <property type="match status" value="1"/>
</dbReference>
<evidence type="ECO:0000259" key="8">
    <source>
        <dbReference type="Pfam" id="PF21981"/>
    </source>
</evidence>
<comment type="subcellular location">
    <subcellularLocation>
        <location evidence="1 5">Cytoplasm</location>
    </subcellularLocation>
</comment>
<dbReference type="PANTHER" id="PTHR33602:SF1">
    <property type="entry name" value="REGULATORY PROTEIN RECX FAMILY PROTEIN"/>
    <property type="match status" value="1"/>
</dbReference>
<dbReference type="InterPro" id="IPR003783">
    <property type="entry name" value="Regulatory_RecX"/>
</dbReference>
<feature type="domain" description="RecX third three-helical" evidence="8">
    <location>
        <begin position="108"/>
        <end position="150"/>
    </location>
</feature>
<keyword evidence="4 5" id="KW-0963">Cytoplasm</keyword>
<reference evidence="10" key="1">
    <citation type="submission" date="2022-05" db="EMBL/GenBank/DDBJ databases">
        <authorList>
            <person name="Sun H.-N."/>
        </authorList>
    </citation>
    <scope>NUCLEOTIDE SEQUENCE</scope>
    <source>
        <strain evidence="10">HB14</strain>
    </source>
</reference>
<dbReference type="EMBL" id="JAMFTH010000001">
    <property type="protein sequence ID" value="MCP8898949.1"/>
    <property type="molecule type" value="Genomic_DNA"/>
</dbReference>
<evidence type="ECO:0000259" key="9">
    <source>
        <dbReference type="Pfam" id="PF21982"/>
    </source>
</evidence>
<comment type="similarity">
    <text evidence="2 5">Belongs to the RecX family.</text>
</comment>
<dbReference type="InterPro" id="IPR036388">
    <property type="entry name" value="WH-like_DNA-bd_sf"/>
</dbReference>
<gene>
    <name evidence="5" type="primary">recX</name>
    <name evidence="10" type="ORF">M6D89_06525</name>
</gene>
<comment type="function">
    <text evidence="5">Modulates RecA activity.</text>
</comment>
<evidence type="ECO:0000256" key="2">
    <source>
        <dbReference type="ARBA" id="ARBA00009695"/>
    </source>
</evidence>
<dbReference type="AlphaFoldDB" id="A0A9X2KT65"/>